<feature type="compositionally biased region" description="Polar residues" evidence="9">
    <location>
        <begin position="623"/>
        <end position="636"/>
    </location>
</feature>
<feature type="region of interest" description="Disordered" evidence="9">
    <location>
        <begin position="1117"/>
        <end position="1149"/>
    </location>
</feature>
<feature type="compositionally biased region" description="Polar residues" evidence="9">
    <location>
        <begin position="183"/>
        <end position="200"/>
    </location>
</feature>
<dbReference type="PANTHER" id="PTHR45797">
    <property type="entry name" value="RAD54-LIKE"/>
    <property type="match status" value="1"/>
</dbReference>
<organism evidence="12 13">
    <name type="scientific">Meloidogyne hapla</name>
    <name type="common">Root-knot nematode worm</name>
    <dbReference type="NCBI Taxonomy" id="6305"/>
    <lineage>
        <taxon>Eukaryota</taxon>
        <taxon>Metazoa</taxon>
        <taxon>Ecdysozoa</taxon>
        <taxon>Nematoda</taxon>
        <taxon>Chromadorea</taxon>
        <taxon>Rhabditida</taxon>
        <taxon>Tylenchina</taxon>
        <taxon>Tylenchomorpha</taxon>
        <taxon>Tylenchoidea</taxon>
        <taxon>Meloidogynidae</taxon>
        <taxon>Meloidogyninae</taxon>
        <taxon>Meloidogyne</taxon>
    </lineage>
</organism>
<dbReference type="InterPro" id="IPR044574">
    <property type="entry name" value="ARIP4-like"/>
</dbReference>
<dbReference type="InterPro" id="IPR049730">
    <property type="entry name" value="SNF2/RAD54-like_C"/>
</dbReference>
<feature type="region of interest" description="Disordered" evidence="9">
    <location>
        <begin position="446"/>
        <end position="487"/>
    </location>
</feature>
<evidence type="ECO:0000256" key="1">
    <source>
        <dbReference type="ARBA" id="ARBA00004123"/>
    </source>
</evidence>
<dbReference type="SUPFAM" id="SSF52540">
    <property type="entry name" value="P-loop containing nucleoside triphosphate hydrolases"/>
    <property type="match status" value="4"/>
</dbReference>
<feature type="compositionally biased region" description="Basic and acidic residues" evidence="9">
    <location>
        <begin position="652"/>
        <end position="662"/>
    </location>
</feature>
<dbReference type="Proteomes" id="UP000095281">
    <property type="component" value="Unplaced"/>
</dbReference>
<dbReference type="InterPro" id="IPR001650">
    <property type="entry name" value="Helicase_C-like"/>
</dbReference>
<dbReference type="GO" id="GO:0016887">
    <property type="term" value="F:ATP hydrolysis activity"/>
    <property type="evidence" value="ECO:0007669"/>
    <property type="project" value="InterPro"/>
</dbReference>
<feature type="compositionally biased region" description="Acidic residues" evidence="9">
    <location>
        <begin position="676"/>
        <end position="688"/>
    </location>
</feature>
<dbReference type="Gene3D" id="3.30.1330.30">
    <property type="match status" value="1"/>
</dbReference>
<sequence>MGKLSENPQPEEVPEKGANAEIMKEPVTEKEEYLALCQLVNPIAQPLASRKLARKLYKLVKKSVKEKGSLRHGLSDVMKAIRKNEKGILILAGYKRPAIVLMVKKHESYNELYDDVYSLRVPRSGLIVQIPEEPSELVSVKVFIKTSVCPKRVELCSGCSTKIKKFLCEEPPGIDQNDEHNASSHNSFENHSSGHITNSSQEGLNVLNETDFYNNIEQNSKEDSVFNEVVNETQEFVNCNELLCSDEQMDSSNNNVVEQNNVSCLSEVVGQQPKISATQNKANNAACLEEIDLTNLPHISTDVPPPPISIQHQKNTNNETNINCEQYTPKDSDQIVETLDVNINESVTNNLMKDISANGVVENLNSAISAIEEQQTKVMNAADEEAIRKCGMGNCEVVIKNSDFDRLVKMIERRQRRKHLVDDISAEDDIDAELDKQIRSAANLLRGTKRKSRQRSISSHKVYDTECEDDEVNDENENRCVSSANSSVSVAADGPILRKRNLKSLLEKQSKNSSENGSSESSEWLSKNNAEKSEASTESPIESDSDTDDTFVEAPKLTPAQRQAGTEMRRLLRDTRIKILDSDDSDATMIKTGDEDDSGSDSDKKNNQRVKSKGLNPKDLNSDENGISNKPSSSKIFSPDSEPKKRMTAKKSHMDKNRKEKNLGGPKRKKRRIICSDDDEDEQSLDADENNKISDDEDLPKRVGRRKVIPKEKLAQATKDAEKAEKERRKRLEERQREFNGIEVTTDEAGNTSLICTDEQAIPKLRNIILDQDRENEPPLPVRVHPSLVKVLKKHQAEGIQFLYNCTIESLSRLDGPGGGAILGHCMGLGKTLQIIAFLHTILTHEKISKKINKVLVVVPKNVVLNWMNEFEKWLCGEADSINYTELDSWKTHEERLKAIKHWYKFDGPSVLIIGYDLFRLLTLTEEDKIFLSKKKTKNGKPEKKKKLTMNEKRLERLKPQFCQYLQESPHMVICDEGHKLKSPSTVLYLTMNKIKTPRRICMTGTPLQNDLEEYFCMVNFVKPNLLGSLEEFKNRFSNIIKRGRSKDASAHDVRCMRRRCHVLFERLKGVLDRRDYGILRLYRVWTHPYLLLEQKRREERKKILRDVDDFVVSDEETSLTGNSDSDDIEVLDNDGKTGPSNSQRNVSRHKLKRLKNDRHSSIEPEIDLPSVKDWTKDLISEEDRDNFALSNKLMLLVAIIKKCEQIGDKLLVFSQFLDSISLIERMLMHFDRGTGWFVDEHQALMMAHDEKWGWYKDFDYSVIDGSVGSVVRDRIQTNFNDTLNPRNRLLLISTRAGSLGTNLIGANRVIIFDCCWNPSHDTQSLFRVYRFGQVKPVYIYRFVAQGTMEERIYNRQVTKESIAKRVTQSAQIQRHYTSQELDEMYRFEPDILSLNDSEQRPRLDPPKDRLLGDIILEKTDAIVSYHPHDMLFDELEDERLNDEEREEAWKDYETEREGRAARQQPVINGGLSPQQIQILDNLQQQFPGNQFGRDLRILFNYFPHDSVFNKCLTVQGITRDMALHIFRIKAFLGYFIYQIPQNLAGEINNADKFNKYFIGILDHALQNNEGSQFVYQKALLALKTTVSLVSSVPQCSIGLEYAKYFVVSMKAFLCSSPLQVDSDDNDIFVDKKETSADNRQCVVLSDDDDEECKVNSNKNLPSTSSKKKNSKDLICNSTPKKKNDIIYIDDDDLLKLSDDDDLPEYTGNKRTIPVVKLAPETLDAEKSERERRKRLEESKNEFNGIELNTDDSGCNTFEWTDEHGNPTLKSVVLDPDRENEPPLPVRVHPSLVKVLKKHQAEGIQFLYNCTIESLSRLDGPGGGAILGHCMGLGKTLQIIAFLHTILTHEKISKKINKVLVVVPKNVVLNWMNEFEKWLYGETDSINYLELDSWKTHEERLKTIKRWINYERPAVLIIGYELFRILTFTDEDKANMNKNRRKNIPLKKKLLTSNEEKLGKLRPQFCEYLQNAPHLIVCDEGHKLKSPSTGLFHTINKIKTRRRICMTGTPLQNNLEEYYCMVNFVKPNLLGSLDEFKNRFSNIIKCGRAKDASDYDVRRMRRRCHVLFDRLKCVLDWRDYSVLRNSLPPKQEYVINIRLTKVQIDLYKKYLDFRNLTEEKRGANGEAGLRLIYDHLILYRVWTHPYLLLEHMKREQNKSSQTTIDDFIPPDVDDYVSETESSDSDDVVVMYTNVTDDNPSTSSSTKNNGLERKSLKRIRNDLKINTSSPSLENWAKDLVSEEDRNNFELSNKLILLIEVIKNCEKIGDKLLVFSQFLSSIALIERMLRYITQNTGWFGDGHRALMMADGEEWGWNKGLDYSIIDGSVSMILRDQIQKDFNDPLNLRNRLLLISTRAGSLGTNLIGANRVVIFDCMESLIRFCYLILGSWNPSHDTQSLFRVYRFGQVKPVYIYRFVAQGTMEERIYNRQVTKESIAKRVTQAAQIQRHYTSQELEEMYLFEPDILSTDKGDGRGPRLNPPKDRLLGDIILEKTDSIVSYHPHDVLFDELEDEKLTVEERAEAWKDYERERAGISYDGGMPFDAQSQPLIPASQLFQQQQAYQVALQQQFQFSKSMELLFQLYRSDRIYNRSLKVNGMTHQMAMSIFKIKTFLAYFIYFVPKHLAGKVNDADGVKRYFVSIVDQAMQQNESPQVLYRKALLILSTTINLVRGLPQCSIGVRYISNLFPDIQNIGGNIY</sequence>
<dbReference type="SUPFAM" id="SSF55315">
    <property type="entry name" value="L30e-like"/>
    <property type="match status" value="1"/>
</dbReference>
<dbReference type="GO" id="GO:0004386">
    <property type="term" value="F:helicase activity"/>
    <property type="evidence" value="ECO:0007669"/>
    <property type="project" value="UniProtKB-KW"/>
</dbReference>
<dbReference type="SMART" id="SM00487">
    <property type="entry name" value="DEXDc"/>
    <property type="match status" value="2"/>
</dbReference>
<dbReference type="InterPro" id="IPR038718">
    <property type="entry name" value="SNF2-like_sf"/>
</dbReference>
<evidence type="ECO:0000256" key="7">
    <source>
        <dbReference type="ARBA" id="ARBA00023125"/>
    </source>
</evidence>
<feature type="compositionally biased region" description="Acidic residues" evidence="9">
    <location>
        <begin position="541"/>
        <end position="551"/>
    </location>
</feature>
<evidence type="ECO:0000256" key="5">
    <source>
        <dbReference type="ARBA" id="ARBA00022806"/>
    </source>
</evidence>
<dbReference type="Pfam" id="PF00176">
    <property type="entry name" value="SNF2-rel_dom"/>
    <property type="match status" value="2"/>
</dbReference>
<dbReference type="Gene3D" id="3.40.50.10810">
    <property type="entry name" value="Tandem AAA-ATPase domain"/>
    <property type="match status" value="2"/>
</dbReference>
<evidence type="ECO:0000313" key="13">
    <source>
        <dbReference type="WBParaSite" id="MhA1_Contig1514.frz3.fgene2"/>
    </source>
</evidence>
<dbReference type="PROSITE" id="PS51192">
    <property type="entry name" value="HELICASE_ATP_BIND_1"/>
    <property type="match status" value="2"/>
</dbReference>
<feature type="region of interest" description="Disordered" evidence="9">
    <location>
        <begin position="177"/>
        <end position="200"/>
    </location>
</feature>
<evidence type="ECO:0000259" key="10">
    <source>
        <dbReference type="PROSITE" id="PS51192"/>
    </source>
</evidence>
<dbReference type="InterPro" id="IPR014001">
    <property type="entry name" value="Helicase_ATP-bd"/>
</dbReference>
<feature type="compositionally biased region" description="Polar residues" evidence="9">
    <location>
        <begin position="1655"/>
        <end position="1665"/>
    </location>
</feature>
<name>A0A1I8B784_MELHA</name>
<feature type="domain" description="Helicase ATP-binding" evidence="10">
    <location>
        <begin position="1816"/>
        <end position="2028"/>
    </location>
</feature>
<keyword evidence="6" id="KW-0067">ATP-binding</keyword>
<dbReference type="PROSITE" id="PS51194">
    <property type="entry name" value="HELICASE_CTER"/>
    <property type="match status" value="2"/>
</dbReference>
<dbReference type="PANTHER" id="PTHR45797:SF3">
    <property type="entry name" value="TRANSCRIPTIONAL REGULATOR ATRX HOMOLOG"/>
    <property type="match status" value="1"/>
</dbReference>
<feature type="region of interest" description="Disordered" evidence="9">
    <location>
        <begin position="507"/>
        <end position="734"/>
    </location>
</feature>
<feature type="compositionally biased region" description="Basic and acidic residues" evidence="9">
    <location>
        <begin position="709"/>
        <end position="734"/>
    </location>
</feature>
<dbReference type="WBParaSite" id="MhA1_Contig1514.frz3.fgene2">
    <property type="protein sequence ID" value="MhA1_Contig1514.frz3.fgene2"/>
    <property type="gene ID" value="MhA1_Contig1514.frz3.fgene2"/>
</dbReference>
<evidence type="ECO:0000256" key="3">
    <source>
        <dbReference type="ARBA" id="ARBA00022741"/>
    </source>
</evidence>
<feature type="domain" description="Helicase ATP-binding" evidence="10">
    <location>
        <begin position="812"/>
        <end position="1025"/>
    </location>
</feature>
<dbReference type="SMART" id="SM00490">
    <property type="entry name" value="HELICc"/>
    <property type="match status" value="2"/>
</dbReference>
<keyword evidence="7" id="KW-0238">DNA-binding</keyword>
<dbReference type="InterPro" id="IPR029064">
    <property type="entry name" value="Ribosomal_eL30-like_sf"/>
</dbReference>
<evidence type="ECO:0000313" key="12">
    <source>
        <dbReference type="Proteomes" id="UP000095281"/>
    </source>
</evidence>
<keyword evidence="4" id="KW-0378">Hydrolase</keyword>
<evidence type="ECO:0000256" key="6">
    <source>
        <dbReference type="ARBA" id="ARBA00022840"/>
    </source>
</evidence>
<dbReference type="CDD" id="cd18793">
    <property type="entry name" value="SF2_C_SNF"/>
    <property type="match status" value="2"/>
</dbReference>
<evidence type="ECO:0000256" key="2">
    <source>
        <dbReference type="ARBA" id="ARBA00007025"/>
    </source>
</evidence>
<dbReference type="InterPro" id="IPR027417">
    <property type="entry name" value="P-loop_NTPase"/>
</dbReference>
<reference evidence="13" key="1">
    <citation type="submission" date="2016-11" db="UniProtKB">
        <authorList>
            <consortium name="WormBaseParasite"/>
        </authorList>
    </citation>
    <scope>IDENTIFICATION</scope>
</reference>
<feature type="region of interest" description="Disordered" evidence="9">
    <location>
        <begin position="1"/>
        <end position="20"/>
    </location>
</feature>
<dbReference type="GO" id="GO:0005634">
    <property type="term" value="C:nucleus"/>
    <property type="evidence" value="ECO:0007669"/>
    <property type="project" value="UniProtKB-SubCell"/>
</dbReference>
<keyword evidence="3" id="KW-0547">Nucleotide-binding</keyword>
<keyword evidence="12" id="KW-1185">Reference proteome</keyword>
<accession>A0A1I8B784</accession>
<evidence type="ECO:0000259" key="11">
    <source>
        <dbReference type="PROSITE" id="PS51194"/>
    </source>
</evidence>
<feature type="domain" description="Helicase C-terminal" evidence="11">
    <location>
        <begin position="1196"/>
        <end position="1379"/>
    </location>
</feature>
<feature type="compositionally biased region" description="Basic and acidic residues" evidence="9">
    <location>
        <begin position="567"/>
        <end position="581"/>
    </location>
</feature>
<feature type="domain" description="Helicase C-terminal" evidence="11">
    <location>
        <begin position="2255"/>
        <end position="2453"/>
    </location>
</feature>
<feature type="compositionally biased region" description="Acidic residues" evidence="9">
    <location>
        <begin position="465"/>
        <end position="475"/>
    </location>
</feature>
<dbReference type="Pfam" id="PF00271">
    <property type="entry name" value="Helicase_C"/>
    <property type="match status" value="2"/>
</dbReference>
<keyword evidence="5" id="KW-0347">Helicase</keyword>
<keyword evidence="8" id="KW-0539">Nucleus</keyword>
<dbReference type="Gene3D" id="3.40.50.300">
    <property type="entry name" value="P-loop containing nucleotide triphosphate hydrolases"/>
    <property type="match status" value="2"/>
</dbReference>
<dbReference type="GO" id="GO:0003677">
    <property type="term" value="F:DNA binding"/>
    <property type="evidence" value="ECO:0007669"/>
    <property type="project" value="UniProtKB-KW"/>
</dbReference>
<comment type="subcellular location">
    <subcellularLocation>
        <location evidence="1">Nucleus</location>
    </subcellularLocation>
</comment>
<dbReference type="InterPro" id="IPR000330">
    <property type="entry name" value="SNF2_N"/>
</dbReference>
<evidence type="ECO:0000256" key="9">
    <source>
        <dbReference type="SAM" id="MobiDB-lite"/>
    </source>
</evidence>
<dbReference type="GO" id="GO:0005524">
    <property type="term" value="F:ATP binding"/>
    <property type="evidence" value="ECO:0007669"/>
    <property type="project" value="UniProtKB-KW"/>
</dbReference>
<feature type="region of interest" description="Disordered" evidence="9">
    <location>
        <begin position="1654"/>
        <end position="1674"/>
    </location>
</feature>
<evidence type="ECO:0000256" key="8">
    <source>
        <dbReference type="ARBA" id="ARBA00023242"/>
    </source>
</evidence>
<comment type="similarity">
    <text evidence="2">Belongs to the SNF2/RAD54 helicase family.</text>
</comment>
<feature type="compositionally biased region" description="Low complexity" evidence="9">
    <location>
        <begin position="511"/>
        <end position="528"/>
    </location>
</feature>
<evidence type="ECO:0000256" key="4">
    <source>
        <dbReference type="ARBA" id="ARBA00022801"/>
    </source>
</evidence>
<protein>
    <submittedName>
        <fullName evidence="13">Helicase ATP-binding domain-containing protein</fullName>
    </submittedName>
</protein>
<proteinExistence type="inferred from homology"/>